<evidence type="ECO:0000313" key="4">
    <source>
        <dbReference type="EMBL" id="KAF1694368.1"/>
    </source>
</evidence>
<keyword evidence="5" id="KW-1185">Reference proteome</keyword>
<evidence type="ECO:0000259" key="2">
    <source>
        <dbReference type="Pfam" id="PF00156"/>
    </source>
</evidence>
<comment type="caution">
    <text evidence="4">The sequence shown here is derived from an EMBL/GenBank/DDBJ whole genome shotgun (WGS) entry which is preliminary data.</text>
</comment>
<dbReference type="Gene3D" id="3.40.50.2020">
    <property type="match status" value="1"/>
</dbReference>
<dbReference type="Proteomes" id="UP000788419">
    <property type="component" value="Unassembled WGS sequence"/>
</dbReference>
<feature type="domain" description="Double zinc ribbon" evidence="3">
    <location>
        <begin position="25"/>
        <end position="74"/>
    </location>
</feature>
<dbReference type="SUPFAM" id="SSF53271">
    <property type="entry name" value="PRTase-like"/>
    <property type="match status" value="1"/>
</dbReference>
<evidence type="ECO:0000259" key="3">
    <source>
        <dbReference type="Pfam" id="PF18912"/>
    </source>
</evidence>
<dbReference type="InterPro" id="IPR000836">
    <property type="entry name" value="PRTase_dom"/>
</dbReference>
<evidence type="ECO:0000256" key="1">
    <source>
        <dbReference type="ARBA" id="ARBA00008007"/>
    </source>
</evidence>
<evidence type="ECO:0000313" key="5">
    <source>
        <dbReference type="Proteomes" id="UP000788419"/>
    </source>
</evidence>
<dbReference type="PANTHER" id="PTHR47505:SF1">
    <property type="entry name" value="DNA UTILIZATION PROTEIN YHGH"/>
    <property type="match status" value="1"/>
</dbReference>
<reference evidence="4 5" key="1">
    <citation type="submission" date="2017-10" db="EMBL/GenBank/DDBJ databases">
        <title>Whole genome sequencing of members of genus Pseudoxanthomonas.</title>
        <authorList>
            <person name="Kumar S."/>
            <person name="Bansal K."/>
            <person name="Kaur A."/>
            <person name="Patil P."/>
            <person name="Sharma S."/>
            <person name="Patil P.B."/>
        </authorList>
    </citation>
    <scope>NUCLEOTIDE SEQUENCE [LARGE SCALE GENOMIC DNA]</scope>
    <source>
        <strain evidence="4 5">DSM 17801</strain>
    </source>
</reference>
<dbReference type="InterPro" id="IPR029057">
    <property type="entry name" value="PRTase-like"/>
</dbReference>
<dbReference type="InterPro" id="IPR044005">
    <property type="entry name" value="DZR_2"/>
</dbReference>
<dbReference type="InterPro" id="IPR051910">
    <property type="entry name" value="ComF/GntX_DNA_util-trans"/>
</dbReference>
<proteinExistence type="inferred from homology"/>
<dbReference type="PANTHER" id="PTHR47505">
    <property type="entry name" value="DNA UTILIZATION PROTEIN YHGH"/>
    <property type="match status" value="1"/>
</dbReference>
<gene>
    <name evidence="4" type="ORF">CSC65_09275</name>
</gene>
<dbReference type="RefSeq" id="WP_162410312.1">
    <property type="nucleotide sequence ID" value="NZ_PDWN01000008.1"/>
</dbReference>
<dbReference type="Pfam" id="PF00156">
    <property type="entry name" value="Pribosyltran"/>
    <property type="match status" value="1"/>
</dbReference>
<protein>
    <submittedName>
        <fullName evidence="4">Amidophosphoribosyltransferase</fullName>
    </submittedName>
</protein>
<accession>A0ABQ6Z7F7</accession>
<comment type="similarity">
    <text evidence="1">Belongs to the ComF/GntX family.</text>
</comment>
<feature type="domain" description="Phosphoribosyltransferase" evidence="2">
    <location>
        <begin position="148"/>
        <end position="236"/>
    </location>
</feature>
<dbReference type="Pfam" id="PF18912">
    <property type="entry name" value="DZR_2"/>
    <property type="match status" value="1"/>
</dbReference>
<name>A0ABQ6Z7F7_9GAMM</name>
<organism evidence="4 5">
    <name type="scientific">Pseudoxanthomonas daejeonensis</name>
    <dbReference type="NCBI Taxonomy" id="266062"/>
    <lineage>
        <taxon>Bacteria</taxon>
        <taxon>Pseudomonadati</taxon>
        <taxon>Pseudomonadota</taxon>
        <taxon>Gammaproteobacteria</taxon>
        <taxon>Lysobacterales</taxon>
        <taxon>Lysobacteraceae</taxon>
        <taxon>Pseudoxanthomonas</taxon>
    </lineage>
</organism>
<sequence>MVYKPSLLSFRTALDSLVGLAGRALPLHCLLCREPGEESLDLCGECRRVLPGNGNACLRCALPLPLPAVCGHCLRRPPPLQATHAAFLYLPPLDQLLPRFKFHHDLAAGRLLAQLMAHAFAGLERPQALVPVPLHRGRLRRRGYDQALELARPMASTLRLPLRADLLQRVQATAAQSELDAVARRRNLQGAFRVADHCVPSHVALVDDVMTTGATLHAAAAALRRAGVARVDAWVCARTP</sequence>
<dbReference type="EMBL" id="PDWN01000008">
    <property type="protein sequence ID" value="KAF1694368.1"/>
    <property type="molecule type" value="Genomic_DNA"/>
</dbReference>